<proteinExistence type="predicted"/>
<comment type="caution">
    <text evidence="1">The sequence shown here is derived from an EMBL/GenBank/DDBJ whole genome shotgun (WGS) entry which is preliminary data.</text>
</comment>
<dbReference type="EMBL" id="QNUK01000025">
    <property type="protein sequence ID" value="KAF5907034.1"/>
    <property type="molecule type" value="Genomic_DNA"/>
</dbReference>
<organism evidence="1 2">
    <name type="scientific">Clarias magur</name>
    <name type="common">Asian catfish</name>
    <name type="synonym">Macropteronotus magur</name>
    <dbReference type="NCBI Taxonomy" id="1594786"/>
    <lineage>
        <taxon>Eukaryota</taxon>
        <taxon>Metazoa</taxon>
        <taxon>Chordata</taxon>
        <taxon>Craniata</taxon>
        <taxon>Vertebrata</taxon>
        <taxon>Euteleostomi</taxon>
        <taxon>Actinopterygii</taxon>
        <taxon>Neopterygii</taxon>
        <taxon>Teleostei</taxon>
        <taxon>Ostariophysi</taxon>
        <taxon>Siluriformes</taxon>
        <taxon>Clariidae</taxon>
        <taxon>Clarias</taxon>
    </lineage>
</organism>
<dbReference type="Proteomes" id="UP000727407">
    <property type="component" value="Unassembled WGS sequence"/>
</dbReference>
<accession>A0A8J4X9V8</accession>
<keyword evidence="2" id="KW-1185">Reference proteome</keyword>
<protein>
    <submittedName>
        <fullName evidence="1">Uncharacterized protein</fullName>
    </submittedName>
</protein>
<reference evidence="1" key="1">
    <citation type="submission" date="2020-07" db="EMBL/GenBank/DDBJ databases">
        <title>Clarias magur genome sequencing, assembly and annotation.</title>
        <authorList>
            <person name="Kushwaha B."/>
            <person name="Kumar R."/>
            <person name="Das P."/>
            <person name="Joshi C.G."/>
            <person name="Kumar D."/>
            <person name="Nagpure N.S."/>
            <person name="Pandey M."/>
            <person name="Agarwal S."/>
            <person name="Srivastava S."/>
            <person name="Singh M."/>
            <person name="Sahoo L."/>
            <person name="Jayasankar P."/>
            <person name="Meher P.K."/>
            <person name="Koringa P.G."/>
            <person name="Iquebal M.A."/>
            <person name="Das S.P."/>
            <person name="Bit A."/>
            <person name="Patnaik S."/>
            <person name="Patel N."/>
            <person name="Shah T.M."/>
            <person name="Hinsu A."/>
            <person name="Jena J.K."/>
        </authorList>
    </citation>
    <scope>NUCLEOTIDE SEQUENCE</scope>
    <source>
        <strain evidence="1">CIFAMagur01</strain>
        <tissue evidence="1">Testis</tissue>
    </source>
</reference>
<evidence type="ECO:0000313" key="2">
    <source>
        <dbReference type="Proteomes" id="UP000727407"/>
    </source>
</evidence>
<name>A0A8J4X9V8_CLAMG</name>
<evidence type="ECO:0000313" key="1">
    <source>
        <dbReference type="EMBL" id="KAF5907034.1"/>
    </source>
</evidence>
<dbReference type="AlphaFoldDB" id="A0A8J4X9V8"/>
<gene>
    <name evidence="1" type="ORF">DAT39_003139</name>
</gene>
<feature type="non-terminal residue" evidence="1">
    <location>
        <position position="1"/>
    </location>
</feature>
<sequence>VAAALVGYSQESLMDSPSQGEAATPGLKHSTGTIRALLHLHTDEPQRRQIIQHDLARADLFFT</sequence>